<evidence type="ECO:0000313" key="2">
    <source>
        <dbReference type="Proteomes" id="UP000235392"/>
    </source>
</evidence>
<name>A0A2N5TH49_9BASI</name>
<organism evidence="1 2">
    <name type="scientific">Puccinia coronata f. sp. avenae</name>
    <dbReference type="NCBI Taxonomy" id="200324"/>
    <lineage>
        <taxon>Eukaryota</taxon>
        <taxon>Fungi</taxon>
        <taxon>Dikarya</taxon>
        <taxon>Basidiomycota</taxon>
        <taxon>Pucciniomycotina</taxon>
        <taxon>Pucciniomycetes</taxon>
        <taxon>Pucciniales</taxon>
        <taxon>Pucciniaceae</taxon>
        <taxon>Puccinia</taxon>
    </lineage>
</organism>
<dbReference type="Proteomes" id="UP000235392">
    <property type="component" value="Unassembled WGS sequence"/>
</dbReference>
<gene>
    <name evidence="1" type="ORF">PCASD_26276</name>
</gene>
<comment type="caution">
    <text evidence="1">The sequence shown here is derived from an EMBL/GenBank/DDBJ whole genome shotgun (WGS) entry which is preliminary data.</text>
</comment>
<protein>
    <submittedName>
        <fullName evidence="1">Uncharacterized protein</fullName>
    </submittedName>
</protein>
<dbReference type="EMBL" id="PGCI01000598">
    <property type="protein sequence ID" value="PLW24835.1"/>
    <property type="molecule type" value="Genomic_DNA"/>
</dbReference>
<evidence type="ECO:0000313" key="1">
    <source>
        <dbReference type="EMBL" id="PLW24835.1"/>
    </source>
</evidence>
<proteinExistence type="predicted"/>
<reference evidence="1 2" key="1">
    <citation type="submission" date="2017-11" db="EMBL/GenBank/DDBJ databases">
        <title>De novo assembly and phasing of dikaryotic genomes from two isolates of Puccinia coronata f. sp. avenae, the causal agent of oat crown rust.</title>
        <authorList>
            <person name="Miller M.E."/>
            <person name="Zhang Y."/>
            <person name="Omidvar V."/>
            <person name="Sperschneider J."/>
            <person name="Schwessinger B."/>
            <person name="Raley C."/>
            <person name="Palmer J.M."/>
            <person name="Garnica D."/>
            <person name="Upadhyaya N."/>
            <person name="Rathjen J."/>
            <person name="Taylor J.M."/>
            <person name="Park R.F."/>
            <person name="Dodds P.N."/>
            <person name="Hirsch C.D."/>
            <person name="Kianian S.F."/>
            <person name="Figueroa M."/>
        </authorList>
    </citation>
    <scope>NUCLEOTIDE SEQUENCE [LARGE SCALE GENOMIC DNA]</scope>
    <source>
        <strain evidence="1">12SD80</strain>
    </source>
</reference>
<accession>A0A2N5TH49</accession>
<dbReference type="AlphaFoldDB" id="A0A2N5TH49"/>
<sequence length="59" mass="6211">MAESWSSKAPKKINLYDLPASTAGDAPATASSLLKSTGIALLKAPGTDLINYLDWSFVL</sequence>